<sequence>MSTSSSSSLLPESLVDAVATSVADAVRAAYQAPPGLTIDYAVGKQIADSATDRASSTMRAALHQHLPVLSTAPAGAAADASSPVAVDTPSTPVAPSTTALPPELTTFGGGGGIVDVSKNTEVFHSGLTLGWGCMGVTGGEESRAEGRASLLSHRALLATNGLSLSTPPSVLAPSQLHIHLLCLCSGSAGASFQRPNYRIRTSDTLEAITCFVPKISV</sequence>
<dbReference type="HOGENOM" id="CLU_1274024_0_0_1"/>
<accession>A0A0E0JM31</accession>
<organism evidence="2">
    <name type="scientific">Oryza punctata</name>
    <name type="common">Red rice</name>
    <dbReference type="NCBI Taxonomy" id="4537"/>
    <lineage>
        <taxon>Eukaryota</taxon>
        <taxon>Viridiplantae</taxon>
        <taxon>Streptophyta</taxon>
        <taxon>Embryophyta</taxon>
        <taxon>Tracheophyta</taxon>
        <taxon>Spermatophyta</taxon>
        <taxon>Magnoliopsida</taxon>
        <taxon>Liliopsida</taxon>
        <taxon>Poales</taxon>
        <taxon>Poaceae</taxon>
        <taxon>BOP clade</taxon>
        <taxon>Oryzoideae</taxon>
        <taxon>Oryzeae</taxon>
        <taxon>Oryzinae</taxon>
        <taxon>Oryza</taxon>
    </lineage>
</organism>
<feature type="region of interest" description="Disordered" evidence="1">
    <location>
        <begin position="80"/>
        <end position="102"/>
    </location>
</feature>
<keyword evidence="3" id="KW-1185">Reference proteome</keyword>
<evidence type="ECO:0000256" key="1">
    <source>
        <dbReference type="SAM" id="MobiDB-lite"/>
    </source>
</evidence>
<protein>
    <submittedName>
        <fullName evidence="2">Uncharacterized protein</fullName>
    </submittedName>
</protein>
<evidence type="ECO:0000313" key="3">
    <source>
        <dbReference type="Proteomes" id="UP000026962"/>
    </source>
</evidence>
<dbReference type="AlphaFoldDB" id="A0A0E0JM31"/>
<proteinExistence type="predicted"/>
<reference evidence="2" key="1">
    <citation type="submission" date="2015-04" db="UniProtKB">
        <authorList>
            <consortium name="EnsemblPlants"/>
        </authorList>
    </citation>
    <scope>IDENTIFICATION</scope>
</reference>
<name>A0A0E0JM31_ORYPU</name>
<dbReference type="Gramene" id="OPUNC01G25490.1">
    <property type="protein sequence ID" value="OPUNC01G25490.1"/>
    <property type="gene ID" value="OPUNC01G25490"/>
</dbReference>
<reference evidence="2" key="2">
    <citation type="submission" date="2018-05" db="EMBL/GenBank/DDBJ databases">
        <title>OpunRS2 (Oryza punctata Reference Sequence Version 2).</title>
        <authorList>
            <person name="Zhang J."/>
            <person name="Kudrna D."/>
            <person name="Lee S."/>
            <person name="Talag J."/>
            <person name="Welchert J."/>
            <person name="Wing R.A."/>
        </authorList>
    </citation>
    <scope>NUCLEOTIDE SEQUENCE [LARGE SCALE GENOMIC DNA]</scope>
</reference>
<dbReference type="STRING" id="4537.A0A0E0JM31"/>
<dbReference type="EnsemblPlants" id="OPUNC01G25490.1">
    <property type="protein sequence ID" value="OPUNC01G25490.1"/>
    <property type="gene ID" value="OPUNC01G25490"/>
</dbReference>
<dbReference type="Proteomes" id="UP000026962">
    <property type="component" value="Chromosome 1"/>
</dbReference>
<evidence type="ECO:0000313" key="2">
    <source>
        <dbReference type="EnsemblPlants" id="OPUNC01G25490.1"/>
    </source>
</evidence>